<dbReference type="EMBL" id="QAOM01000007">
    <property type="protein sequence ID" value="PTQ84645.1"/>
    <property type="molecule type" value="Genomic_DNA"/>
</dbReference>
<name>A0A2T5ILE5_9LACT</name>
<accession>A0A2T5ILE5</accession>
<evidence type="ECO:0000313" key="2">
    <source>
        <dbReference type="Proteomes" id="UP000244161"/>
    </source>
</evidence>
<keyword evidence="2" id="KW-1185">Reference proteome</keyword>
<dbReference type="Proteomes" id="UP000244161">
    <property type="component" value="Unassembled WGS sequence"/>
</dbReference>
<dbReference type="RefSeq" id="WP_108032322.1">
    <property type="nucleotide sequence ID" value="NZ_QAOM01000007.1"/>
</dbReference>
<dbReference type="AlphaFoldDB" id="A0A2T5ILE5"/>
<evidence type="ECO:0000313" key="1">
    <source>
        <dbReference type="EMBL" id="PTQ84645.1"/>
    </source>
</evidence>
<gene>
    <name evidence="1" type="ORF">C8U37_10712</name>
</gene>
<reference evidence="1 2" key="1">
    <citation type="submission" date="2018-04" db="EMBL/GenBank/DDBJ databases">
        <title>Genomic Encyclopedia of Archaeal and Bacterial Type Strains, Phase II (KMG-II): from individual species to whole genera.</title>
        <authorList>
            <person name="Goeker M."/>
        </authorList>
    </citation>
    <scope>NUCLEOTIDE SEQUENCE [LARGE SCALE GENOMIC DNA]</scope>
    <source>
        <strain evidence="1 2">DSM 18806</strain>
    </source>
</reference>
<dbReference type="OrthoDB" id="2166962at2"/>
<evidence type="ECO:0008006" key="3">
    <source>
        <dbReference type="Google" id="ProtNLM"/>
    </source>
</evidence>
<sequence>MNKQKLRFISIGFLLSAVLLAGFQLFYPEALPGSTFNGEANADSTDYQEKYESTLAELELQKQLNEAAKSSAPAEGAAVSSSAPAETASIAESSAAPAANTPVTFVITSGQPTSVVIDNLVSAGLITDRAVFEQYLNDRNLVMKINIGEYQLSQDMGYEVIADMITLE</sequence>
<protein>
    <recommendedName>
        <fullName evidence="3">YceG-like family protein</fullName>
    </recommendedName>
</protein>
<organism evidence="1 2">
    <name type="scientific">Trichococcus patagoniensis</name>
    <dbReference type="NCBI Taxonomy" id="382641"/>
    <lineage>
        <taxon>Bacteria</taxon>
        <taxon>Bacillati</taxon>
        <taxon>Bacillota</taxon>
        <taxon>Bacilli</taxon>
        <taxon>Lactobacillales</taxon>
        <taxon>Carnobacteriaceae</taxon>
        <taxon>Trichococcus</taxon>
    </lineage>
</organism>
<dbReference type="Gene3D" id="3.30.1490.480">
    <property type="entry name" value="Endolytic murein transglycosylase"/>
    <property type="match status" value="1"/>
</dbReference>
<proteinExistence type="predicted"/>
<comment type="caution">
    <text evidence="1">The sequence shown here is derived from an EMBL/GenBank/DDBJ whole genome shotgun (WGS) entry which is preliminary data.</text>
</comment>